<evidence type="ECO:0000313" key="3">
    <source>
        <dbReference type="Proteomes" id="UP000543579"/>
    </source>
</evidence>
<reference evidence="2 3" key="1">
    <citation type="submission" date="2020-08" db="EMBL/GenBank/DDBJ databases">
        <title>Genomic Encyclopedia of Type Strains, Phase III (KMG-III): the genomes of soil and plant-associated and newly described type strains.</title>
        <authorList>
            <person name="Whitman W."/>
        </authorList>
    </citation>
    <scope>NUCLEOTIDE SEQUENCE [LARGE SCALE GENOMIC DNA]</scope>
    <source>
        <strain evidence="2 3">CECT 8356</strain>
    </source>
</reference>
<dbReference type="AlphaFoldDB" id="A0A7W5GGV0"/>
<proteinExistence type="predicted"/>
<feature type="region of interest" description="Disordered" evidence="1">
    <location>
        <begin position="1"/>
        <end position="37"/>
    </location>
</feature>
<name>A0A7W5GGV0_9MICO</name>
<feature type="compositionally biased region" description="Basic and acidic residues" evidence="1">
    <location>
        <begin position="24"/>
        <end position="37"/>
    </location>
</feature>
<protein>
    <submittedName>
        <fullName evidence="2">Uncharacterized protein</fullName>
    </submittedName>
</protein>
<evidence type="ECO:0000313" key="2">
    <source>
        <dbReference type="EMBL" id="MBB3159506.1"/>
    </source>
</evidence>
<comment type="caution">
    <text evidence="2">The sequence shown here is derived from an EMBL/GenBank/DDBJ whole genome shotgun (WGS) entry which is preliminary data.</text>
</comment>
<gene>
    <name evidence="2" type="ORF">FHS07_003241</name>
</gene>
<dbReference type="Proteomes" id="UP000543579">
    <property type="component" value="Unassembled WGS sequence"/>
</dbReference>
<accession>A0A7W5GGV0</accession>
<evidence type="ECO:0000256" key="1">
    <source>
        <dbReference type="SAM" id="MobiDB-lite"/>
    </source>
</evidence>
<organism evidence="2 3">
    <name type="scientific">Microbacterium proteolyticum</name>
    <dbReference type="NCBI Taxonomy" id="1572644"/>
    <lineage>
        <taxon>Bacteria</taxon>
        <taxon>Bacillati</taxon>
        <taxon>Actinomycetota</taxon>
        <taxon>Actinomycetes</taxon>
        <taxon>Micrococcales</taxon>
        <taxon>Microbacteriaceae</taxon>
        <taxon>Microbacterium</taxon>
    </lineage>
</organism>
<sequence>MTPNGGGEATTGKRRERRGQTLCLRDDPGGEVDERLGDLAGGMPVGVVIT</sequence>
<dbReference type="EMBL" id="JACHXY010000005">
    <property type="protein sequence ID" value="MBB3159506.1"/>
    <property type="molecule type" value="Genomic_DNA"/>
</dbReference>
<dbReference type="RefSeq" id="WP_183420887.1">
    <property type="nucleotide sequence ID" value="NZ_JACHXY010000005.1"/>
</dbReference>